<keyword evidence="3" id="KW-1185">Reference proteome</keyword>
<evidence type="ECO:0000313" key="2">
    <source>
        <dbReference type="EMBL" id="KAK9868029.1"/>
    </source>
</evidence>
<comment type="caution">
    <text evidence="2">The sequence shown here is derived from an EMBL/GenBank/DDBJ whole genome shotgun (WGS) entry which is preliminary data.</text>
</comment>
<feature type="domain" description="DNA2/NAM7 helicase-like C-terminal" evidence="1">
    <location>
        <begin position="94"/>
        <end position="141"/>
    </location>
</feature>
<dbReference type="InterPro" id="IPR041679">
    <property type="entry name" value="DNA2/NAM7-like_C"/>
</dbReference>
<proteinExistence type="predicted"/>
<evidence type="ECO:0000313" key="3">
    <source>
        <dbReference type="Proteomes" id="UP001485043"/>
    </source>
</evidence>
<protein>
    <recommendedName>
        <fullName evidence="1">DNA2/NAM7 helicase-like C-terminal domain-containing protein</fullName>
    </recommendedName>
</protein>
<dbReference type="EMBL" id="JALJOV010000050">
    <property type="protein sequence ID" value="KAK9868029.1"/>
    <property type="molecule type" value="Genomic_DNA"/>
</dbReference>
<accession>A0AAW1TGF1</accession>
<sequence length="160" mass="18420">MAKGEAWSPTFLLHTRAPTIGSLANRWVLIRQARIRPVSDRWDLYADWLKDLDTPKEMQLSKAVAEYQRVSKDMKASNNNLKYQDNWGQNDRGLDISLFERLVSQNNMPMHRLLVQRRMRPEISQFIRPTIYPDLLDGQNVNGYPNVSAVNPAADTVALP</sequence>
<name>A0AAW1TGF1_9CHLO</name>
<organism evidence="2 3">
    <name type="scientific">Apatococcus fuscideae</name>
    <dbReference type="NCBI Taxonomy" id="2026836"/>
    <lineage>
        <taxon>Eukaryota</taxon>
        <taxon>Viridiplantae</taxon>
        <taxon>Chlorophyta</taxon>
        <taxon>core chlorophytes</taxon>
        <taxon>Trebouxiophyceae</taxon>
        <taxon>Chlorellales</taxon>
        <taxon>Chlorellaceae</taxon>
        <taxon>Apatococcus</taxon>
    </lineage>
</organism>
<dbReference type="AlphaFoldDB" id="A0AAW1TGF1"/>
<reference evidence="2 3" key="1">
    <citation type="journal article" date="2024" name="Nat. Commun.">
        <title>Phylogenomics reveals the evolutionary origins of lichenization in chlorophyte algae.</title>
        <authorList>
            <person name="Puginier C."/>
            <person name="Libourel C."/>
            <person name="Otte J."/>
            <person name="Skaloud P."/>
            <person name="Haon M."/>
            <person name="Grisel S."/>
            <person name="Petersen M."/>
            <person name="Berrin J.G."/>
            <person name="Delaux P.M."/>
            <person name="Dal Grande F."/>
            <person name="Keller J."/>
        </authorList>
    </citation>
    <scope>NUCLEOTIDE SEQUENCE [LARGE SCALE GENOMIC DNA]</scope>
    <source>
        <strain evidence="2 3">SAG 2523</strain>
    </source>
</reference>
<gene>
    <name evidence="2" type="ORF">WJX84_011289</name>
</gene>
<dbReference type="Proteomes" id="UP001485043">
    <property type="component" value="Unassembled WGS sequence"/>
</dbReference>
<evidence type="ECO:0000259" key="1">
    <source>
        <dbReference type="Pfam" id="PF13087"/>
    </source>
</evidence>
<dbReference type="Pfam" id="PF13087">
    <property type="entry name" value="AAA_12"/>
    <property type="match status" value="1"/>
</dbReference>